<dbReference type="NCBIfam" id="NF041002">
    <property type="entry name" value="pilin_ComGF"/>
    <property type="match status" value="1"/>
</dbReference>
<name>A0AAW9A816_9BACL</name>
<organism evidence="2 3">
    <name type="scientific">Sporosarcina thermotolerans</name>
    <dbReference type="NCBI Taxonomy" id="633404"/>
    <lineage>
        <taxon>Bacteria</taxon>
        <taxon>Bacillati</taxon>
        <taxon>Bacillota</taxon>
        <taxon>Bacilli</taxon>
        <taxon>Bacillales</taxon>
        <taxon>Caryophanaceae</taxon>
        <taxon>Sporosarcina</taxon>
    </lineage>
</organism>
<dbReference type="Proteomes" id="UP001271648">
    <property type="component" value="Unassembled WGS sequence"/>
</dbReference>
<dbReference type="AlphaFoldDB" id="A0AAW9A816"/>
<proteinExistence type="predicted"/>
<reference evidence="2 3" key="1">
    <citation type="submission" date="2023-06" db="EMBL/GenBank/DDBJ databases">
        <title>Sporosarcina sp. nov., isolated from Korean traditional fermented seafood 'Jeotgal'.</title>
        <authorList>
            <person name="Yang A.I."/>
            <person name="Shin N.-R."/>
        </authorList>
    </citation>
    <scope>NUCLEOTIDE SEQUENCE [LARGE SCALE GENOMIC DNA]</scope>
    <source>
        <strain evidence="2 3">KCTC43456</strain>
    </source>
</reference>
<dbReference type="Pfam" id="PF15980">
    <property type="entry name" value="ComGF"/>
    <property type="match status" value="1"/>
</dbReference>
<sequence length="147" mass="16924">MHKLLKNEKGFTFLESIFHLLIAAIFLQFVVLFFYWKSPIERQLEDYFATEWELFAIDLQTLLLEVEDFNVAAGNQSISFINKRGKIQVGQAGTLIRKTTHDSGYIPLFTNVANTTFIVDGHELLLKVKMLDGSVRERRFAIGSYSE</sequence>
<keyword evidence="3" id="KW-1185">Reference proteome</keyword>
<accession>A0AAW9A816</accession>
<dbReference type="EMBL" id="JAUBDJ010000005">
    <property type="protein sequence ID" value="MDW0117337.1"/>
    <property type="molecule type" value="Genomic_DNA"/>
</dbReference>
<dbReference type="InterPro" id="IPR016977">
    <property type="entry name" value="ComGF"/>
</dbReference>
<evidence type="ECO:0000313" key="2">
    <source>
        <dbReference type="EMBL" id="MDW0117337.1"/>
    </source>
</evidence>
<keyword evidence="1" id="KW-0812">Transmembrane</keyword>
<evidence type="ECO:0000313" key="3">
    <source>
        <dbReference type="Proteomes" id="UP001271648"/>
    </source>
</evidence>
<gene>
    <name evidence="2" type="primary">comGF</name>
    <name evidence="2" type="ORF">QTL97_10360</name>
</gene>
<feature type="transmembrane region" description="Helical" evidence="1">
    <location>
        <begin position="12"/>
        <end position="36"/>
    </location>
</feature>
<dbReference type="RefSeq" id="WP_317940745.1">
    <property type="nucleotide sequence ID" value="NZ_JAUBDJ010000005.1"/>
</dbReference>
<comment type="caution">
    <text evidence="2">The sequence shown here is derived from an EMBL/GenBank/DDBJ whole genome shotgun (WGS) entry which is preliminary data.</text>
</comment>
<protein>
    <submittedName>
        <fullName evidence="2">Competence type IV pilus minor pilin ComGF</fullName>
    </submittedName>
</protein>
<keyword evidence="1" id="KW-0472">Membrane</keyword>
<keyword evidence="1" id="KW-1133">Transmembrane helix</keyword>
<evidence type="ECO:0000256" key="1">
    <source>
        <dbReference type="SAM" id="Phobius"/>
    </source>
</evidence>